<evidence type="ECO:0000313" key="6">
    <source>
        <dbReference type="Proteomes" id="UP000234206"/>
    </source>
</evidence>
<feature type="transmembrane region" description="Helical" evidence="2">
    <location>
        <begin position="339"/>
        <end position="359"/>
    </location>
</feature>
<dbReference type="InterPro" id="IPR050879">
    <property type="entry name" value="Acyltransferase_3"/>
</dbReference>
<dbReference type="PANTHER" id="PTHR23028">
    <property type="entry name" value="ACETYLTRANSFERASE"/>
    <property type="match status" value="1"/>
</dbReference>
<dbReference type="Proteomes" id="UP000234206">
    <property type="component" value="Unassembled WGS sequence"/>
</dbReference>
<feature type="transmembrane region" description="Helical" evidence="2">
    <location>
        <begin position="300"/>
        <end position="318"/>
    </location>
</feature>
<keyword evidence="2" id="KW-0812">Transmembrane</keyword>
<evidence type="ECO:0000259" key="3">
    <source>
        <dbReference type="Pfam" id="PF01757"/>
    </source>
</evidence>
<feature type="domain" description="SGNH" evidence="4">
    <location>
        <begin position="427"/>
        <end position="653"/>
    </location>
</feature>
<feature type="transmembrane region" description="Helical" evidence="2">
    <location>
        <begin position="270"/>
        <end position="288"/>
    </location>
</feature>
<feature type="transmembrane region" description="Helical" evidence="2">
    <location>
        <begin position="54"/>
        <end position="74"/>
    </location>
</feature>
<dbReference type="GO" id="GO:0009103">
    <property type="term" value="P:lipopolysaccharide biosynthetic process"/>
    <property type="evidence" value="ECO:0007669"/>
    <property type="project" value="TreeGrafter"/>
</dbReference>
<reference evidence="5 6" key="1">
    <citation type="submission" date="2017-12" db="EMBL/GenBank/DDBJ databases">
        <title>Phylogenetic diversity of female urinary microbiome.</title>
        <authorList>
            <person name="Thomas-White K."/>
            <person name="Wolfe A.J."/>
        </authorList>
    </citation>
    <scope>NUCLEOTIDE SEQUENCE [LARGE SCALE GENOMIC DNA]</scope>
    <source>
        <strain evidence="5 6">UMB1298</strain>
    </source>
</reference>
<organism evidence="5 6">
    <name type="scientific">Kytococcus schroeteri</name>
    <dbReference type="NCBI Taxonomy" id="138300"/>
    <lineage>
        <taxon>Bacteria</taxon>
        <taxon>Bacillati</taxon>
        <taxon>Actinomycetota</taxon>
        <taxon>Actinomycetes</taxon>
        <taxon>Micrococcales</taxon>
        <taxon>Kytococcaceae</taxon>
        <taxon>Kytococcus</taxon>
    </lineage>
</organism>
<name>A0A2I1PD19_9MICO</name>
<protein>
    <submittedName>
        <fullName evidence="5">Acyltransferase</fullName>
    </submittedName>
</protein>
<feature type="transmembrane region" description="Helical" evidence="2">
    <location>
        <begin position="241"/>
        <end position="263"/>
    </location>
</feature>
<accession>A0A2I1PD19</accession>
<evidence type="ECO:0000256" key="2">
    <source>
        <dbReference type="SAM" id="Phobius"/>
    </source>
</evidence>
<keyword evidence="2" id="KW-1133">Transmembrane helix</keyword>
<evidence type="ECO:0000313" key="5">
    <source>
        <dbReference type="EMBL" id="PKZ42504.1"/>
    </source>
</evidence>
<proteinExistence type="predicted"/>
<dbReference type="GO" id="GO:0016747">
    <property type="term" value="F:acyltransferase activity, transferring groups other than amino-acyl groups"/>
    <property type="evidence" value="ECO:0007669"/>
    <property type="project" value="InterPro"/>
</dbReference>
<dbReference type="PANTHER" id="PTHR23028:SF53">
    <property type="entry name" value="ACYL_TRANSF_3 DOMAIN-CONTAINING PROTEIN"/>
    <property type="match status" value="1"/>
</dbReference>
<dbReference type="Pfam" id="PF01757">
    <property type="entry name" value="Acyl_transf_3"/>
    <property type="match status" value="1"/>
</dbReference>
<gene>
    <name evidence="5" type="ORF">CYJ76_02180</name>
</gene>
<dbReference type="EMBL" id="PKIZ01000003">
    <property type="protein sequence ID" value="PKZ42504.1"/>
    <property type="molecule type" value="Genomic_DNA"/>
</dbReference>
<keyword evidence="5" id="KW-0808">Transferase</keyword>
<keyword evidence="5" id="KW-0012">Acyltransferase</keyword>
<dbReference type="InterPro" id="IPR043968">
    <property type="entry name" value="SGNH"/>
</dbReference>
<dbReference type="OrthoDB" id="3404679at2"/>
<feature type="transmembrane region" description="Helical" evidence="2">
    <location>
        <begin position="185"/>
        <end position="203"/>
    </location>
</feature>
<evidence type="ECO:0000259" key="4">
    <source>
        <dbReference type="Pfam" id="PF19040"/>
    </source>
</evidence>
<sequence length="672" mass="71516">MAYHAGLPFVPGGFSGVDVFFVLSGFLITGQLLKEVRSTGTVDLPAFYGRRFKRLLPAATLVLAFTAVASWLLLPSTRWREMWGDVAASALYVVNWRLADRSTDYLAEDSQPSPVQHYWSLAVEEQFYLLWPLVLLGVAMVVRRQRTRLGPTAVGGLLLIGLPSFAWSLWATAHTPESAYFVTTTRLWELVVGAVVACGAGFWPRLRRPAASGLVLLGVVLVLAGFFLVTPATPWPGSAALLPTLGTAMVVAGGVSGGGVLLAGLRSAPMVWVGGLSYSLYLWHWPLVVLVDQGPFDGDAPLWATLLAVLVAVPAAWAGHRLVENPVRFAPAFKRTRNALLLGAGLTGVTAAAALVAIGSQRTEPAVDLTVGHHGAEQLLPDPGAGSVPADVEPVVRPEAFAADPASITPAPTTAVEDVPPTHARGCHVTQESPDPVECRFGDPEGDVVVAVAGDSKADQWLPALDDWARRRGYLVVSYTKSSCTWADAPLTQHKGYASCMAWGAGVRERLTALEPDVLVVSGGAHVAFAGGETREYGVEPLVAGYERNWRPLAERGTRVVALLDVPVPPTKVYECVAEHRQDVTACDWPAAEGKGSPPLRGAVDRVEDATVVDLNDFLCPEGTCRAVVGGVLTYRQGAHVTASWVRSMQKVLDARFDAALEGHVPARGGEG</sequence>
<dbReference type="InterPro" id="IPR002656">
    <property type="entry name" value="Acyl_transf_3_dom"/>
</dbReference>
<feature type="domain" description="Acyltransferase 3" evidence="3">
    <location>
        <begin position="13"/>
        <end position="318"/>
    </location>
</feature>
<feature type="transmembrane region" description="Helical" evidence="2">
    <location>
        <begin position="154"/>
        <end position="173"/>
    </location>
</feature>
<dbReference type="AlphaFoldDB" id="A0A2I1PD19"/>
<dbReference type="GO" id="GO:0016020">
    <property type="term" value="C:membrane"/>
    <property type="evidence" value="ECO:0007669"/>
    <property type="project" value="TreeGrafter"/>
</dbReference>
<keyword evidence="6" id="KW-1185">Reference proteome</keyword>
<feature type="transmembrane region" description="Helical" evidence="2">
    <location>
        <begin position="210"/>
        <end position="229"/>
    </location>
</feature>
<comment type="caution">
    <text evidence="5">The sequence shown here is derived from an EMBL/GenBank/DDBJ whole genome shotgun (WGS) entry which is preliminary data.</text>
</comment>
<dbReference type="Pfam" id="PF19040">
    <property type="entry name" value="SGNH"/>
    <property type="match status" value="1"/>
</dbReference>
<keyword evidence="2" id="KW-0472">Membrane</keyword>
<feature type="transmembrane region" description="Helical" evidence="2">
    <location>
        <begin position="12"/>
        <end position="33"/>
    </location>
</feature>
<feature type="region of interest" description="Disordered" evidence="1">
    <location>
        <begin position="404"/>
        <end position="435"/>
    </location>
</feature>
<evidence type="ECO:0000256" key="1">
    <source>
        <dbReference type="SAM" id="MobiDB-lite"/>
    </source>
</evidence>